<reference evidence="1" key="1">
    <citation type="journal article" date="2023" name="Mol. Phylogenet. Evol.">
        <title>Genome-scale phylogeny and comparative genomics of the fungal order Sordariales.</title>
        <authorList>
            <person name="Hensen N."/>
            <person name="Bonometti L."/>
            <person name="Westerberg I."/>
            <person name="Brannstrom I.O."/>
            <person name="Guillou S."/>
            <person name="Cros-Aarteil S."/>
            <person name="Calhoun S."/>
            <person name="Haridas S."/>
            <person name="Kuo A."/>
            <person name="Mondo S."/>
            <person name="Pangilinan J."/>
            <person name="Riley R."/>
            <person name="LaButti K."/>
            <person name="Andreopoulos B."/>
            <person name="Lipzen A."/>
            <person name="Chen C."/>
            <person name="Yan M."/>
            <person name="Daum C."/>
            <person name="Ng V."/>
            <person name="Clum A."/>
            <person name="Steindorff A."/>
            <person name="Ohm R.A."/>
            <person name="Martin F."/>
            <person name="Silar P."/>
            <person name="Natvig D.O."/>
            <person name="Lalanne C."/>
            <person name="Gautier V."/>
            <person name="Ament-Velasquez S.L."/>
            <person name="Kruys A."/>
            <person name="Hutchinson M.I."/>
            <person name="Powell A.J."/>
            <person name="Barry K."/>
            <person name="Miller A.N."/>
            <person name="Grigoriev I.V."/>
            <person name="Debuchy R."/>
            <person name="Gladieux P."/>
            <person name="Hiltunen Thoren M."/>
            <person name="Johannesson H."/>
        </authorList>
    </citation>
    <scope>NUCLEOTIDE SEQUENCE</scope>
    <source>
        <strain evidence="1">CBS 232.78</strain>
    </source>
</reference>
<dbReference type="AlphaFoldDB" id="A0AAE0KJS1"/>
<evidence type="ECO:0000313" key="2">
    <source>
        <dbReference type="Proteomes" id="UP001285441"/>
    </source>
</evidence>
<sequence length="167" mass="17902">MCIIRKLGKTNSLSFVAHTRISSHCLCVCLGPFSHAAAAATSSHLIAHSMSMSMTYHPPMRPPPHHRRRSGLVGVWFLLNEPSLSPSLSTAAAVQTTGKFSFLTPAFSAFSLLFLYPVCGDVTPGCYSAVMVGGGNSPKEWAVTQTTGFGLVWLPLRSRSLGLLLIL</sequence>
<comment type="caution">
    <text evidence="1">The sequence shown here is derived from an EMBL/GenBank/DDBJ whole genome shotgun (WGS) entry which is preliminary data.</text>
</comment>
<name>A0AAE0KJS1_9PEZI</name>
<dbReference type="Proteomes" id="UP001285441">
    <property type="component" value="Unassembled WGS sequence"/>
</dbReference>
<organism evidence="1 2">
    <name type="scientific">Podospora didyma</name>
    <dbReference type="NCBI Taxonomy" id="330526"/>
    <lineage>
        <taxon>Eukaryota</taxon>
        <taxon>Fungi</taxon>
        <taxon>Dikarya</taxon>
        <taxon>Ascomycota</taxon>
        <taxon>Pezizomycotina</taxon>
        <taxon>Sordariomycetes</taxon>
        <taxon>Sordariomycetidae</taxon>
        <taxon>Sordariales</taxon>
        <taxon>Podosporaceae</taxon>
        <taxon>Podospora</taxon>
    </lineage>
</organism>
<protein>
    <submittedName>
        <fullName evidence="1">Uncharacterized protein</fullName>
    </submittedName>
</protein>
<accession>A0AAE0KJS1</accession>
<evidence type="ECO:0000313" key="1">
    <source>
        <dbReference type="EMBL" id="KAK3377793.1"/>
    </source>
</evidence>
<proteinExistence type="predicted"/>
<keyword evidence="2" id="KW-1185">Reference proteome</keyword>
<reference evidence="1" key="2">
    <citation type="submission" date="2023-06" db="EMBL/GenBank/DDBJ databases">
        <authorList>
            <consortium name="Lawrence Berkeley National Laboratory"/>
            <person name="Haridas S."/>
            <person name="Hensen N."/>
            <person name="Bonometti L."/>
            <person name="Westerberg I."/>
            <person name="Brannstrom I.O."/>
            <person name="Guillou S."/>
            <person name="Cros-Aarteil S."/>
            <person name="Calhoun S."/>
            <person name="Kuo A."/>
            <person name="Mondo S."/>
            <person name="Pangilinan J."/>
            <person name="Riley R."/>
            <person name="LaButti K."/>
            <person name="Andreopoulos B."/>
            <person name="Lipzen A."/>
            <person name="Chen C."/>
            <person name="Yanf M."/>
            <person name="Daum C."/>
            <person name="Ng V."/>
            <person name="Clum A."/>
            <person name="Steindorff A."/>
            <person name="Ohm R."/>
            <person name="Martin F."/>
            <person name="Silar P."/>
            <person name="Natvig D."/>
            <person name="Lalanne C."/>
            <person name="Gautier V."/>
            <person name="Ament-velasquez S.L."/>
            <person name="Kruys A."/>
            <person name="Hutchinson M.I."/>
            <person name="Powell A.J."/>
            <person name="Barry K."/>
            <person name="Miller A.N."/>
            <person name="Grigoriev I.V."/>
            <person name="Debuchy R."/>
            <person name="Gladieux P."/>
            <person name="Thoren M.H."/>
            <person name="Johannesson H."/>
        </authorList>
    </citation>
    <scope>NUCLEOTIDE SEQUENCE</scope>
    <source>
        <strain evidence="1">CBS 232.78</strain>
    </source>
</reference>
<dbReference type="EMBL" id="JAULSW010000006">
    <property type="protein sequence ID" value="KAK3377793.1"/>
    <property type="molecule type" value="Genomic_DNA"/>
</dbReference>
<gene>
    <name evidence="1" type="ORF">B0H63DRAFT_225851</name>
</gene>